<dbReference type="Proteomes" id="UP000040576">
    <property type="component" value="Unassembled WGS sequence"/>
</dbReference>
<evidence type="ECO:0000313" key="2">
    <source>
        <dbReference type="Proteomes" id="UP000040576"/>
    </source>
</evidence>
<dbReference type="InterPro" id="IPR019668">
    <property type="entry name" value="Uncharacterised_YtzC"/>
</dbReference>
<evidence type="ECO:0000313" key="1">
    <source>
        <dbReference type="EMBL" id="CEE02412.1"/>
    </source>
</evidence>
<dbReference type="STRING" id="35841.B4167_1203"/>
<dbReference type="Pfam" id="PF10732">
    <property type="entry name" value="DUF2524"/>
    <property type="match status" value="1"/>
</dbReference>
<dbReference type="EMBL" id="CCRF01000072">
    <property type="protein sequence ID" value="CEE02412.1"/>
    <property type="molecule type" value="Genomic_DNA"/>
</dbReference>
<keyword evidence="2" id="KW-1185">Reference proteome</keyword>
<proteinExistence type="predicted"/>
<protein>
    <submittedName>
        <fullName evidence="1">Uncharacterized protein</fullName>
    </submittedName>
</protein>
<name>A0A090IXK0_9BACI</name>
<dbReference type="KEGG" id="bthv:CQJ30_14195"/>
<dbReference type="PATRIC" id="fig|35841.6.peg.1222"/>
<gene>
    <name evidence="1" type="ORF">BT1A1_2594</name>
</gene>
<organism evidence="1 2">
    <name type="scientific">Caldibacillus thermoamylovorans</name>
    <dbReference type="NCBI Taxonomy" id="35841"/>
    <lineage>
        <taxon>Bacteria</taxon>
        <taxon>Bacillati</taxon>
        <taxon>Bacillota</taxon>
        <taxon>Bacilli</taxon>
        <taxon>Bacillales</taxon>
        <taxon>Bacillaceae</taxon>
        <taxon>Caldibacillus</taxon>
    </lineage>
</organism>
<dbReference type="eggNOG" id="ENOG50306TD">
    <property type="taxonomic scope" value="Bacteria"/>
</dbReference>
<reference evidence="1 2" key="1">
    <citation type="submission" date="2014-07" db="EMBL/GenBank/DDBJ databases">
        <authorList>
            <person name="Wibberg Daniel"/>
        </authorList>
    </citation>
    <scope>NUCLEOTIDE SEQUENCE [LARGE SCALE GENOMIC DNA]</scope>
</reference>
<sequence>MTTRKSMEDFLYQCQQTVEFAQEQLIDGSKQGYFHDQEYREAQQRLEDQYNELMAVYRSANAVQRDRLHRMRLQIQSLQNEMTLLDHH</sequence>
<accession>A0A090IXK0</accession>
<dbReference type="RefSeq" id="WP_034771881.1">
    <property type="nucleotide sequence ID" value="NZ_CCRF01000072.1"/>
</dbReference>
<dbReference type="AlphaFoldDB" id="A0A090IXK0"/>